<dbReference type="OrthoDB" id="6432391at2759"/>
<dbReference type="AlphaFoldDB" id="E0W198"/>
<keyword evidence="5" id="KW-1185">Reference proteome</keyword>
<dbReference type="EMBL" id="AAZO01006947">
    <property type="status" value="NOT_ANNOTATED_CDS"/>
    <property type="molecule type" value="Genomic_DNA"/>
</dbReference>
<evidence type="ECO:0000313" key="5">
    <source>
        <dbReference type="Proteomes" id="UP000009046"/>
    </source>
</evidence>
<feature type="region of interest" description="Disordered" evidence="2">
    <location>
        <begin position="1"/>
        <end position="34"/>
    </location>
</feature>
<evidence type="ECO:0000256" key="2">
    <source>
        <dbReference type="SAM" id="MobiDB-lite"/>
    </source>
</evidence>
<sequence>MGCSGSFLKDDDNNNNNREMENEQPENKQTPIVNPHVKKLLKSERPDDLLMAYIYLDKEISDAENECPASIYGEALSRQQQIKSHLQLALEEKNHKNSNVIKEKCSIYDIFIELGLKNSKNAIEHEEFVARINRRALNLNSIRIWQEETENIENRIEKASKKIDDLQKAYNLQEQLLEVMLEKQLDRMRYYKDLLCIGVMQWEACLERIKNAVRLSKRARDCFQESIILIHSSEELLQDVQFPYCTTRELKGALEYIFTDILIEDRYLHATQVYKNLRERATLLENWMNEKLISESKR</sequence>
<reference evidence="4" key="3">
    <citation type="submission" date="2021-02" db="UniProtKB">
        <authorList>
            <consortium name="EnsemblMetazoa"/>
        </authorList>
    </citation>
    <scope>IDENTIFICATION</scope>
    <source>
        <strain evidence="4">USDA</strain>
    </source>
</reference>
<evidence type="ECO:0000256" key="1">
    <source>
        <dbReference type="SAM" id="Coils"/>
    </source>
</evidence>
<reference evidence="3" key="2">
    <citation type="submission" date="2007-04" db="EMBL/GenBank/DDBJ databases">
        <title>The genome of the human body louse.</title>
        <authorList>
            <consortium name="The Human Body Louse Genome Consortium"/>
            <person name="Kirkness E."/>
            <person name="Walenz B."/>
            <person name="Hass B."/>
            <person name="Bruggner R."/>
            <person name="Strausberg R."/>
        </authorList>
    </citation>
    <scope>NUCLEOTIDE SEQUENCE</scope>
    <source>
        <strain evidence="3">USDA</strain>
    </source>
</reference>
<evidence type="ECO:0000313" key="4">
    <source>
        <dbReference type="EnsemblMetazoa" id="PHUM571860-PA"/>
    </source>
</evidence>
<dbReference type="HOGENOM" id="CLU_934775_0_0_1"/>
<reference evidence="3" key="1">
    <citation type="submission" date="2007-04" db="EMBL/GenBank/DDBJ databases">
        <title>Annotation of Pediculus humanus corporis strain USDA.</title>
        <authorList>
            <person name="Kirkness E."/>
            <person name="Hannick L."/>
            <person name="Hass B."/>
            <person name="Bruggner R."/>
            <person name="Lawson D."/>
            <person name="Bidwell S."/>
            <person name="Joardar V."/>
            <person name="Caler E."/>
            <person name="Walenz B."/>
            <person name="Inman J."/>
            <person name="Schobel S."/>
            <person name="Galinsky K."/>
            <person name="Amedeo P."/>
            <person name="Strausberg R."/>
        </authorList>
    </citation>
    <scope>NUCLEOTIDE SEQUENCE</scope>
    <source>
        <strain evidence="3">USDA</strain>
    </source>
</reference>
<dbReference type="PANTHER" id="PTHR21974">
    <property type="entry name" value="RE15880P"/>
    <property type="match status" value="1"/>
</dbReference>
<protein>
    <submittedName>
        <fullName evidence="3 4">Uncharacterized protein</fullName>
    </submittedName>
</protein>
<dbReference type="EMBL" id="DS235867">
    <property type="protein sequence ID" value="EEB19404.1"/>
    <property type="molecule type" value="Genomic_DNA"/>
</dbReference>
<evidence type="ECO:0000313" key="3">
    <source>
        <dbReference type="EMBL" id="EEB19404.1"/>
    </source>
</evidence>
<dbReference type="RefSeq" id="XP_002432142.1">
    <property type="nucleotide sequence ID" value="XM_002432097.1"/>
</dbReference>
<dbReference type="CTD" id="8234924"/>
<proteinExistence type="predicted"/>
<dbReference type="GeneID" id="8234924"/>
<dbReference type="EnsemblMetazoa" id="PHUM571860-RA">
    <property type="protein sequence ID" value="PHUM571860-PA"/>
    <property type="gene ID" value="PHUM571860"/>
</dbReference>
<dbReference type="eggNOG" id="ENOG502RPFP">
    <property type="taxonomic scope" value="Eukaryota"/>
</dbReference>
<dbReference type="VEuPathDB" id="VectorBase:PHUM571860"/>
<accession>E0W198</accession>
<dbReference type="Proteomes" id="UP000009046">
    <property type="component" value="Unassembled WGS sequence"/>
</dbReference>
<feature type="coiled-coil region" evidence="1">
    <location>
        <begin position="142"/>
        <end position="183"/>
    </location>
</feature>
<dbReference type="PANTHER" id="PTHR21974:SF2">
    <property type="entry name" value="RE15880P"/>
    <property type="match status" value="1"/>
</dbReference>
<gene>
    <name evidence="4" type="primary">8234924</name>
    <name evidence="3" type="ORF">Phum_PHUM571860</name>
</gene>
<organism>
    <name type="scientific">Pediculus humanus subsp. corporis</name>
    <name type="common">Body louse</name>
    <dbReference type="NCBI Taxonomy" id="121224"/>
    <lineage>
        <taxon>Eukaryota</taxon>
        <taxon>Metazoa</taxon>
        <taxon>Ecdysozoa</taxon>
        <taxon>Arthropoda</taxon>
        <taxon>Hexapoda</taxon>
        <taxon>Insecta</taxon>
        <taxon>Pterygota</taxon>
        <taxon>Neoptera</taxon>
        <taxon>Paraneoptera</taxon>
        <taxon>Psocodea</taxon>
        <taxon>Troctomorpha</taxon>
        <taxon>Phthiraptera</taxon>
        <taxon>Anoplura</taxon>
        <taxon>Pediculidae</taxon>
        <taxon>Pediculus</taxon>
    </lineage>
</organism>
<keyword evidence="1" id="KW-0175">Coiled coil</keyword>
<name>E0W198_PEDHC</name>
<dbReference type="InParanoid" id="E0W198"/>
<dbReference type="GO" id="GO:0005929">
    <property type="term" value="C:cilium"/>
    <property type="evidence" value="ECO:0007669"/>
    <property type="project" value="TreeGrafter"/>
</dbReference>
<dbReference type="KEGG" id="phu:Phum_PHUM571860"/>